<evidence type="ECO:0000256" key="1">
    <source>
        <dbReference type="SAM" id="SignalP"/>
    </source>
</evidence>
<feature type="chain" id="PRO_5045942680" evidence="1">
    <location>
        <begin position="28"/>
        <end position="280"/>
    </location>
</feature>
<dbReference type="Pfam" id="PF11932">
    <property type="entry name" value="DUF3450"/>
    <property type="match status" value="1"/>
</dbReference>
<feature type="signal peptide" evidence="1">
    <location>
        <begin position="1"/>
        <end position="27"/>
    </location>
</feature>
<dbReference type="InterPro" id="IPR016866">
    <property type="entry name" value="UCP028069"/>
</dbReference>
<dbReference type="EMBL" id="BAABDM010000006">
    <property type="protein sequence ID" value="GAA4101894.1"/>
    <property type="molecule type" value="Genomic_DNA"/>
</dbReference>
<keyword evidence="3" id="KW-1185">Reference proteome</keyword>
<proteinExistence type="predicted"/>
<evidence type="ECO:0000313" key="3">
    <source>
        <dbReference type="Proteomes" id="UP001500392"/>
    </source>
</evidence>
<evidence type="ECO:0000313" key="2">
    <source>
        <dbReference type="EMBL" id="GAA4101894.1"/>
    </source>
</evidence>
<comment type="caution">
    <text evidence="2">The sequence shown here is derived from an EMBL/GenBank/DDBJ whole genome shotgun (WGS) entry which is preliminary data.</text>
</comment>
<organism evidence="2 3">
    <name type="scientific">Zhongshania borealis</name>
    <dbReference type="NCBI Taxonomy" id="889488"/>
    <lineage>
        <taxon>Bacteria</taxon>
        <taxon>Pseudomonadati</taxon>
        <taxon>Pseudomonadota</taxon>
        <taxon>Gammaproteobacteria</taxon>
        <taxon>Cellvibrionales</taxon>
        <taxon>Spongiibacteraceae</taxon>
        <taxon>Zhongshania</taxon>
    </lineage>
</organism>
<reference evidence="3" key="1">
    <citation type="journal article" date="2019" name="Int. J. Syst. Evol. Microbiol.">
        <title>The Global Catalogue of Microorganisms (GCM) 10K type strain sequencing project: providing services to taxonomists for standard genome sequencing and annotation.</title>
        <authorList>
            <consortium name="The Broad Institute Genomics Platform"/>
            <consortium name="The Broad Institute Genome Sequencing Center for Infectious Disease"/>
            <person name="Wu L."/>
            <person name="Ma J."/>
        </authorList>
    </citation>
    <scope>NUCLEOTIDE SEQUENCE [LARGE SCALE GENOMIC DNA]</scope>
    <source>
        <strain evidence="3">JCM 17304</strain>
    </source>
</reference>
<protein>
    <submittedName>
        <fullName evidence="2">DUF3450 domain-containing protein</fullName>
    </submittedName>
</protein>
<dbReference type="RefSeq" id="WP_344937469.1">
    <property type="nucleotide sequence ID" value="NZ_BAABDM010000006.1"/>
</dbReference>
<keyword evidence="1" id="KW-0732">Signal</keyword>
<sequence>MKTQRLKTIALAVGMAASMLAMSPAYSADTNAGQDSAAAQLPPPKPLIPVSKVLDVGVKRTKAAKASQVKIDRLAAETGDLLQDYKTVMKQVDGLRVYNGRLEKQIAGQLRRIAGLERSVDDATVIQRQITPLLMRMIDGLEQFVALDVPFHIDERKERVEFLRSNMDRSDITIAEKFRQVLEAYKIENEYGRKIDSYKGVALVAGSERDVNFLRIGRIGLMYQTTDGEQSGAWDQDKRSWVELDSGDYRSAIQKGLRISNKQASIDIMKLPIPAPEAAK</sequence>
<name>A0ABP7X3J6_9GAMM</name>
<dbReference type="Proteomes" id="UP001500392">
    <property type="component" value="Unassembled WGS sequence"/>
</dbReference>
<gene>
    <name evidence="2" type="ORF">GCM10022414_29460</name>
</gene>
<accession>A0ABP7X3J6</accession>